<dbReference type="RefSeq" id="WP_150413183.1">
    <property type="nucleotide sequence ID" value="NZ_VYQF01000001.1"/>
</dbReference>
<protein>
    <recommendedName>
        <fullName evidence="5">DUF3324 domain-containing protein</fullName>
    </recommendedName>
</protein>
<gene>
    <name evidence="3" type="ORF">FW778_03370</name>
</gene>
<keyword evidence="2" id="KW-0732">Signal</keyword>
<evidence type="ECO:0008006" key="5">
    <source>
        <dbReference type="Google" id="ProtNLM"/>
    </source>
</evidence>
<keyword evidence="1" id="KW-0472">Membrane</keyword>
<keyword evidence="1" id="KW-0812">Transmembrane</keyword>
<evidence type="ECO:0000313" key="3">
    <source>
        <dbReference type="EMBL" id="KAA9041094.1"/>
    </source>
</evidence>
<comment type="caution">
    <text evidence="3">The sequence shown here is derived from an EMBL/GenBank/DDBJ whole genome shotgun (WGS) entry which is preliminary data.</text>
</comment>
<proteinExistence type="predicted"/>
<reference evidence="3 4" key="1">
    <citation type="submission" date="2019-09" db="EMBL/GenBank/DDBJ databases">
        <title>Draft genome sequence of Ginsengibacter sp. BR5-29.</title>
        <authorList>
            <person name="Im W.-T."/>
        </authorList>
    </citation>
    <scope>NUCLEOTIDE SEQUENCE [LARGE SCALE GENOMIC DNA]</scope>
    <source>
        <strain evidence="3 4">BR5-29</strain>
    </source>
</reference>
<keyword evidence="4" id="KW-1185">Reference proteome</keyword>
<dbReference type="EMBL" id="VYQF01000001">
    <property type="protein sequence ID" value="KAA9041094.1"/>
    <property type="molecule type" value="Genomic_DNA"/>
</dbReference>
<evidence type="ECO:0000256" key="1">
    <source>
        <dbReference type="SAM" id="Phobius"/>
    </source>
</evidence>
<dbReference type="Proteomes" id="UP000326903">
    <property type="component" value="Unassembled WGS sequence"/>
</dbReference>
<feature type="signal peptide" evidence="2">
    <location>
        <begin position="1"/>
        <end position="32"/>
    </location>
</feature>
<evidence type="ECO:0000256" key="2">
    <source>
        <dbReference type="SAM" id="SignalP"/>
    </source>
</evidence>
<name>A0A5J5IMI1_9BACT</name>
<evidence type="ECO:0000313" key="4">
    <source>
        <dbReference type="Proteomes" id="UP000326903"/>
    </source>
</evidence>
<feature type="chain" id="PRO_5023843980" description="DUF3324 domain-containing protein" evidence="2">
    <location>
        <begin position="33"/>
        <end position="303"/>
    </location>
</feature>
<feature type="transmembrane region" description="Helical" evidence="1">
    <location>
        <begin position="269"/>
        <end position="291"/>
    </location>
</feature>
<accession>A0A5J5IMI1</accession>
<sequence>MKQLNNMKVYQYHKYIIIMVLLFGTSVCTINAQDSAVSKTELSVSYFLPANKVPYLEVSTKKKVGRKFEPVKNIPVSVYLSEAEPTNLLGKVTTDASGKGRIGIPASFKNTWDSLNEFKFIAQSDSSAGQESLSADITIKKAILTVDTTSADGTRMVTAQLKEKSGNDWVAIKNIDMKLGIKRMLGNLSVGDEATYTSDSTGVSSAEFKRDSLPGDQKGNIILVAEVDDNDTYGNLVTEKNVNWGAAVKPPKNFFAQRTLWSTRFETPIWLLIVAYSIGIGVWCVIFYLIWQIVKIKRLGANA</sequence>
<dbReference type="AlphaFoldDB" id="A0A5J5IMI1"/>
<organism evidence="3 4">
    <name type="scientific">Ginsengibacter hankyongi</name>
    <dbReference type="NCBI Taxonomy" id="2607284"/>
    <lineage>
        <taxon>Bacteria</taxon>
        <taxon>Pseudomonadati</taxon>
        <taxon>Bacteroidota</taxon>
        <taxon>Chitinophagia</taxon>
        <taxon>Chitinophagales</taxon>
        <taxon>Chitinophagaceae</taxon>
        <taxon>Ginsengibacter</taxon>
    </lineage>
</organism>
<keyword evidence="1" id="KW-1133">Transmembrane helix</keyword>